<proteinExistence type="predicted"/>
<dbReference type="RefSeq" id="WP_098735092.1">
    <property type="nucleotide sequence ID" value="NZ_PDKW01000037.1"/>
</dbReference>
<dbReference type="EMBL" id="PDKW01000037">
    <property type="protein sequence ID" value="PGH59100.1"/>
    <property type="molecule type" value="Genomic_DNA"/>
</dbReference>
<evidence type="ECO:0000313" key="2">
    <source>
        <dbReference type="EMBL" id="PGH59100.1"/>
    </source>
</evidence>
<feature type="region of interest" description="Disordered" evidence="1">
    <location>
        <begin position="1"/>
        <end position="75"/>
    </location>
</feature>
<reference evidence="3" key="1">
    <citation type="submission" date="2017-10" db="EMBL/GenBank/DDBJ databases">
        <authorList>
            <person name="Kravchenko I.K."/>
            <person name="Grouzdev D.S."/>
        </authorList>
    </citation>
    <scope>NUCLEOTIDE SEQUENCE [LARGE SCALE GENOMIC DNA]</scope>
    <source>
        <strain evidence="3">B2</strain>
    </source>
</reference>
<feature type="compositionally biased region" description="Basic and acidic residues" evidence="1">
    <location>
        <begin position="32"/>
        <end position="51"/>
    </location>
</feature>
<comment type="caution">
    <text evidence="2">The sequence shown here is derived from an EMBL/GenBank/DDBJ whole genome shotgun (WGS) entry which is preliminary data.</text>
</comment>
<gene>
    <name evidence="2" type="ORF">CRT60_03745</name>
</gene>
<evidence type="ECO:0008006" key="4">
    <source>
        <dbReference type="Google" id="ProtNLM"/>
    </source>
</evidence>
<name>A0A2B8BMW9_9PROT</name>
<protein>
    <recommendedName>
        <fullName evidence="4">Phasin domain-containing protein</fullName>
    </recommendedName>
</protein>
<feature type="compositionally biased region" description="Polar residues" evidence="1">
    <location>
        <begin position="1"/>
        <end position="21"/>
    </location>
</feature>
<evidence type="ECO:0000256" key="1">
    <source>
        <dbReference type="SAM" id="MobiDB-lite"/>
    </source>
</evidence>
<dbReference type="Proteomes" id="UP000225379">
    <property type="component" value="Unassembled WGS sequence"/>
</dbReference>
<accession>A0A2B8BMW9</accession>
<keyword evidence="3" id="KW-1185">Reference proteome</keyword>
<dbReference type="OrthoDB" id="7304056at2"/>
<dbReference type="AlphaFoldDB" id="A0A2B8BMW9"/>
<evidence type="ECO:0000313" key="3">
    <source>
        <dbReference type="Proteomes" id="UP000225379"/>
    </source>
</evidence>
<sequence length="186" mass="19596">MDDGTHPTSTIRPTNRPTIRSASDEAAAGNDAPKEAGIRSASEEHTAKPARELGQQPRPWPPKLPGASGNQGFPETVRTAGQRFDRAVKDGLDESGGRATALGGALMAGYGTAMSEAVSFMGQAAERQNELLGSMLQARGPQDIMTAGQRYLLGGWLAFFEVNVRVAQAASRMSQDTAYSPPRPGA</sequence>
<organism evidence="2 3">
    <name type="scientific">Azospirillum palustre</name>
    <dbReference type="NCBI Taxonomy" id="2044885"/>
    <lineage>
        <taxon>Bacteria</taxon>
        <taxon>Pseudomonadati</taxon>
        <taxon>Pseudomonadota</taxon>
        <taxon>Alphaproteobacteria</taxon>
        <taxon>Rhodospirillales</taxon>
        <taxon>Azospirillaceae</taxon>
        <taxon>Azospirillum</taxon>
    </lineage>
</organism>